<feature type="compositionally biased region" description="Low complexity" evidence="1">
    <location>
        <begin position="524"/>
        <end position="536"/>
    </location>
</feature>
<feature type="transmembrane region" description="Helical" evidence="2">
    <location>
        <begin position="340"/>
        <end position="360"/>
    </location>
</feature>
<keyword evidence="2" id="KW-0812">Transmembrane</keyword>
<feature type="compositionally biased region" description="Low complexity" evidence="1">
    <location>
        <begin position="388"/>
        <end position="403"/>
    </location>
</feature>
<reference evidence="3" key="2">
    <citation type="submission" date="2020-09" db="EMBL/GenBank/DDBJ databases">
        <authorList>
            <person name="Sun Q."/>
            <person name="Ohkuma M."/>
        </authorList>
    </citation>
    <scope>NUCLEOTIDE SEQUENCE</scope>
    <source>
        <strain evidence="3">JCM 3090</strain>
    </source>
</reference>
<dbReference type="Proteomes" id="UP000649739">
    <property type="component" value="Unassembled WGS sequence"/>
</dbReference>
<accession>A0A8J3F8E3</accession>
<dbReference type="InterPro" id="IPR015943">
    <property type="entry name" value="WD40/YVTN_repeat-like_dom_sf"/>
</dbReference>
<keyword evidence="2" id="KW-1133">Transmembrane helix</keyword>
<feature type="compositionally biased region" description="Basic and acidic residues" evidence="1">
    <location>
        <begin position="541"/>
        <end position="554"/>
    </location>
</feature>
<comment type="caution">
    <text evidence="3">The sequence shown here is derived from an EMBL/GenBank/DDBJ whole genome shotgun (WGS) entry which is preliminary data.</text>
</comment>
<feature type="compositionally biased region" description="Gly residues" evidence="1">
    <location>
        <begin position="404"/>
        <end position="487"/>
    </location>
</feature>
<evidence type="ECO:0000256" key="1">
    <source>
        <dbReference type="SAM" id="MobiDB-lite"/>
    </source>
</evidence>
<evidence type="ECO:0000313" key="4">
    <source>
        <dbReference type="Proteomes" id="UP000649739"/>
    </source>
</evidence>
<gene>
    <name evidence="3" type="ORF">GCM10010123_04400</name>
</gene>
<evidence type="ECO:0000256" key="2">
    <source>
        <dbReference type="SAM" id="Phobius"/>
    </source>
</evidence>
<proteinExistence type="predicted"/>
<dbReference type="Gene3D" id="2.130.10.10">
    <property type="entry name" value="YVTN repeat-like/Quinoprotein amine dehydrogenase"/>
    <property type="match status" value="1"/>
</dbReference>
<feature type="compositionally biased region" description="Basic and acidic residues" evidence="1">
    <location>
        <begin position="377"/>
        <end position="387"/>
    </location>
</feature>
<evidence type="ECO:0000313" key="3">
    <source>
        <dbReference type="EMBL" id="GGJ77506.1"/>
    </source>
</evidence>
<dbReference type="AlphaFoldDB" id="A0A8J3F8E3"/>
<keyword evidence="4" id="KW-1185">Reference proteome</keyword>
<sequence>MWLRSHRPAAGRTGRAISDTPPARALAAAAVAVAVLAPGAPAAAAAGTKVCAATDDRLSEISGLVATAKGYIVINDSTELEERKRVFYLDAKCRVKDTVAFPTSPRDPEDLALSPDGKTLWIADTGDNDGKRETVAVWRMPVDGKKPPELYRLTYPDGAKDAEALLVGRDGLPVLVTKGSKALVYLPAGPLRKGAAGTALKRVGEVAVPRTTTATALGVLGRLVITGGAAAPGGGRVALRTYADAFEWDVPDGDIVKAIIGGKPRVTPLPDEPWGESLAYTPDGQRYLTISETAQDVDLKPTIQSYAPAAVTATAPPAATADRAKPGLLSSLSLADITKIVAGVGVLGLILVGVGVLGITRARRKRRAESGPAADQPAERDQQDRRPVPAGAAAVPAGAAAAVGGPGAPGAGPRGGPGAGPRGGPGGGRPRVGTGDGGGRGGPATPGDGPGAAPRGGPGGAARGGGASRGAPGGAGRGGAGGPGVGVGSAAVGSAKPRGGAPVPGKPTGSATVPAPGARPHRPGTPAQAPPGTTTGNIYRGSRDPRPNDDPNPR</sequence>
<organism evidence="3 4">
    <name type="scientific">Pilimelia anulata</name>
    <dbReference type="NCBI Taxonomy" id="53371"/>
    <lineage>
        <taxon>Bacteria</taxon>
        <taxon>Bacillati</taxon>
        <taxon>Actinomycetota</taxon>
        <taxon>Actinomycetes</taxon>
        <taxon>Micromonosporales</taxon>
        <taxon>Micromonosporaceae</taxon>
        <taxon>Pilimelia</taxon>
    </lineage>
</organism>
<reference evidence="3" key="1">
    <citation type="journal article" date="2014" name="Int. J. Syst. Evol. Microbiol.">
        <title>Complete genome sequence of Corynebacterium casei LMG S-19264T (=DSM 44701T), isolated from a smear-ripened cheese.</title>
        <authorList>
            <consortium name="US DOE Joint Genome Institute (JGI-PGF)"/>
            <person name="Walter F."/>
            <person name="Albersmeier A."/>
            <person name="Kalinowski J."/>
            <person name="Ruckert C."/>
        </authorList>
    </citation>
    <scope>NUCLEOTIDE SEQUENCE</scope>
    <source>
        <strain evidence="3">JCM 3090</strain>
    </source>
</reference>
<keyword evidence="2" id="KW-0472">Membrane</keyword>
<protein>
    <submittedName>
        <fullName evidence="3">Uncharacterized protein</fullName>
    </submittedName>
</protein>
<name>A0A8J3F8E3_9ACTN</name>
<feature type="region of interest" description="Disordered" evidence="1">
    <location>
        <begin position="362"/>
        <end position="554"/>
    </location>
</feature>
<dbReference type="EMBL" id="BMQB01000001">
    <property type="protein sequence ID" value="GGJ77506.1"/>
    <property type="molecule type" value="Genomic_DNA"/>
</dbReference>
<dbReference type="SUPFAM" id="SSF63829">
    <property type="entry name" value="Calcium-dependent phosphotriesterase"/>
    <property type="match status" value="1"/>
</dbReference>